<keyword evidence="4" id="KW-1185">Reference proteome</keyword>
<dbReference type="PANTHER" id="PTHR43630:SF2">
    <property type="entry name" value="GLYCOSYLTRANSFERASE"/>
    <property type="match status" value="1"/>
</dbReference>
<sequence length="253" mass="28851">MIKLTVAIITYNEENNIGRCISSVLPIADEILVVDSFSTDKTEAIATSMGARFVKNPFAGHIEQKNYALKLSTHDYVLSLDADEALSPELLEQIKLVKNNIQYNGYRFNRLTNYNGHWVRHSGWYPDTKLRLVKKDKALWGGENPHDILQMINSEKVGFLKGDLLHYSYASISAHVEQTDKFTTIAARAAFKQGKRSSVFKIVTRPMFKFLRDYFFKRGFLDGRNGFVICCINSLYALLKYAKLHALQTGKEI</sequence>
<dbReference type="InterPro" id="IPR029044">
    <property type="entry name" value="Nucleotide-diphossugar_trans"/>
</dbReference>
<dbReference type="EC" id="2.4.-.-" evidence="3"/>
<dbReference type="Pfam" id="PF00535">
    <property type="entry name" value="Glycos_transf_2"/>
    <property type="match status" value="1"/>
</dbReference>
<accession>A0ABU5VYU0</accession>
<name>A0ABU5VYU0_9BACT</name>
<proteinExistence type="inferred from homology"/>
<comment type="caution">
    <text evidence="3">The sequence shown here is derived from an EMBL/GenBank/DDBJ whole genome shotgun (WGS) entry which is preliminary data.</text>
</comment>
<dbReference type="SUPFAM" id="SSF53448">
    <property type="entry name" value="Nucleotide-diphospho-sugar transferases"/>
    <property type="match status" value="1"/>
</dbReference>
<keyword evidence="3" id="KW-0808">Transferase</keyword>
<reference evidence="3 4" key="1">
    <citation type="submission" date="2023-11" db="EMBL/GenBank/DDBJ databases">
        <title>A Novel Polar Bacteriovorax (B. antarcticus) Isolated from the Biocrust in Antarctica.</title>
        <authorList>
            <person name="Mun W."/>
            <person name="Choi S.Y."/>
            <person name="Mitchell R.J."/>
        </authorList>
    </citation>
    <scope>NUCLEOTIDE SEQUENCE [LARGE SCALE GENOMIC DNA]</scope>
    <source>
        <strain evidence="3 4">PP10</strain>
    </source>
</reference>
<comment type="similarity">
    <text evidence="1">Belongs to the glycosyltransferase 2 family. WaaE/KdtX subfamily.</text>
</comment>
<keyword evidence="3" id="KW-0328">Glycosyltransferase</keyword>
<dbReference type="PANTHER" id="PTHR43630">
    <property type="entry name" value="POLY-BETA-1,6-N-ACETYL-D-GLUCOSAMINE SYNTHASE"/>
    <property type="match status" value="1"/>
</dbReference>
<feature type="domain" description="Glycosyltransferase 2-like" evidence="2">
    <location>
        <begin position="5"/>
        <end position="94"/>
    </location>
</feature>
<dbReference type="CDD" id="cd02511">
    <property type="entry name" value="Beta4Glucosyltransferase"/>
    <property type="match status" value="1"/>
</dbReference>
<evidence type="ECO:0000259" key="2">
    <source>
        <dbReference type="Pfam" id="PF00535"/>
    </source>
</evidence>
<dbReference type="Gene3D" id="3.90.550.10">
    <property type="entry name" value="Spore Coat Polysaccharide Biosynthesis Protein SpsA, Chain A"/>
    <property type="match status" value="1"/>
</dbReference>
<gene>
    <name evidence="3" type="ORF">SHI21_11115</name>
</gene>
<organism evidence="3 4">
    <name type="scientific">Bacteriovorax antarcticus</name>
    <dbReference type="NCBI Taxonomy" id="3088717"/>
    <lineage>
        <taxon>Bacteria</taxon>
        <taxon>Pseudomonadati</taxon>
        <taxon>Bdellovibrionota</taxon>
        <taxon>Bacteriovoracia</taxon>
        <taxon>Bacteriovoracales</taxon>
        <taxon>Bacteriovoracaceae</taxon>
        <taxon>Bacteriovorax</taxon>
    </lineage>
</organism>
<dbReference type="GO" id="GO:0016757">
    <property type="term" value="F:glycosyltransferase activity"/>
    <property type="evidence" value="ECO:0007669"/>
    <property type="project" value="UniProtKB-KW"/>
</dbReference>
<evidence type="ECO:0000256" key="1">
    <source>
        <dbReference type="ARBA" id="ARBA00038494"/>
    </source>
</evidence>
<protein>
    <submittedName>
        <fullName evidence="3">Glycosyltransferase family 2 protein</fullName>
        <ecNumber evidence="3">2.4.-.-</ecNumber>
    </submittedName>
</protein>
<dbReference type="RefSeq" id="WP_323576657.1">
    <property type="nucleotide sequence ID" value="NZ_JAYGJQ010000002.1"/>
</dbReference>
<dbReference type="EMBL" id="JAYGJQ010000002">
    <property type="protein sequence ID" value="MEA9356760.1"/>
    <property type="molecule type" value="Genomic_DNA"/>
</dbReference>
<dbReference type="InterPro" id="IPR001173">
    <property type="entry name" value="Glyco_trans_2-like"/>
</dbReference>
<evidence type="ECO:0000313" key="3">
    <source>
        <dbReference type="EMBL" id="MEA9356760.1"/>
    </source>
</evidence>
<dbReference type="Proteomes" id="UP001302274">
    <property type="component" value="Unassembled WGS sequence"/>
</dbReference>
<evidence type="ECO:0000313" key="4">
    <source>
        <dbReference type="Proteomes" id="UP001302274"/>
    </source>
</evidence>